<evidence type="ECO:0000256" key="7">
    <source>
        <dbReference type="ARBA" id="ARBA00038004"/>
    </source>
</evidence>
<dbReference type="InterPro" id="IPR002328">
    <property type="entry name" value="ADH_Zn_CS"/>
</dbReference>
<dbReference type="EC" id="1.1.1.329" evidence="8"/>
<organism evidence="14 15">
    <name type="scientific">Streptomyces endophyticus</name>
    <dbReference type="NCBI Taxonomy" id="714166"/>
    <lineage>
        <taxon>Bacteria</taxon>
        <taxon>Bacillati</taxon>
        <taxon>Actinomycetota</taxon>
        <taxon>Actinomycetes</taxon>
        <taxon>Kitasatosporales</taxon>
        <taxon>Streptomycetaceae</taxon>
        <taxon>Streptomyces</taxon>
    </lineage>
</organism>
<evidence type="ECO:0000256" key="10">
    <source>
        <dbReference type="ARBA" id="ARBA00048685"/>
    </source>
</evidence>
<protein>
    <recommendedName>
        <fullName evidence="9">2-deoxy-scyllo-inosamine dehydrogenase</fullName>
        <ecNumber evidence="8">1.1.1.329</ecNumber>
    </recommendedName>
</protein>
<dbReference type="Pfam" id="PF08240">
    <property type="entry name" value="ADH_N"/>
    <property type="match status" value="1"/>
</dbReference>
<comment type="caution">
    <text evidence="14">The sequence shown here is derived from an EMBL/GenBank/DDBJ whole genome shotgun (WGS) entry which is preliminary data.</text>
</comment>
<dbReference type="Gene3D" id="3.90.180.10">
    <property type="entry name" value="Medium-chain alcohol dehydrogenases, catalytic domain"/>
    <property type="match status" value="1"/>
</dbReference>
<dbReference type="EMBL" id="JAOZYC010000199">
    <property type="protein sequence ID" value="MEB8343813.1"/>
    <property type="molecule type" value="Genomic_DNA"/>
</dbReference>
<keyword evidence="2 12" id="KW-0479">Metal-binding</keyword>
<evidence type="ECO:0000256" key="11">
    <source>
        <dbReference type="ARBA" id="ARBA00049085"/>
    </source>
</evidence>
<comment type="catalytic activity">
    <reaction evidence="10">
        <text>2-deoxy-scyllo-inosamine + NAD(+) = 3-amino-2,3-dideoxy-scyllo-inosose + NADH + H(+)</text>
        <dbReference type="Rhea" id="RHEA:33883"/>
        <dbReference type="ChEBI" id="CHEBI:15378"/>
        <dbReference type="ChEBI" id="CHEBI:57540"/>
        <dbReference type="ChEBI" id="CHEBI:57945"/>
        <dbReference type="ChEBI" id="CHEBI:65002"/>
        <dbReference type="ChEBI" id="CHEBI:65003"/>
        <dbReference type="EC" id="1.1.1.329"/>
    </reaction>
</comment>
<dbReference type="InterPro" id="IPR036291">
    <property type="entry name" value="NAD(P)-bd_dom_sf"/>
</dbReference>
<proteinExistence type="inferred from homology"/>
<comment type="function">
    <text evidence="5">Catalyzes the oxidation of 2-deoxy-scyllo-inosamine (DOIA) with NAD(+) or NADP(+), forming 3-amino-2,3-dideoxy-scyllo-inosose (amino-DOI).</text>
</comment>
<dbReference type="RefSeq" id="WP_326023549.1">
    <property type="nucleotide sequence ID" value="NZ_JAOZYC010000199.1"/>
</dbReference>
<evidence type="ECO:0000259" key="13">
    <source>
        <dbReference type="SMART" id="SM00829"/>
    </source>
</evidence>
<reference evidence="14 15" key="1">
    <citation type="submission" date="2022-10" db="EMBL/GenBank/DDBJ databases">
        <authorList>
            <person name="Xie J."/>
            <person name="Shen N."/>
        </authorList>
    </citation>
    <scope>NUCLEOTIDE SEQUENCE [LARGE SCALE GENOMIC DNA]</scope>
    <source>
        <strain evidence="14 15">YIM65594</strain>
    </source>
</reference>
<keyword evidence="3 12" id="KW-0862">Zinc</keyword>
<comment type="similarity">
    <text evidence="7">Belongs to the zinc-containing alcohol dehydrogenase family. DOIA dehydrogenase subfamily.</text>
</comment>
<evidence type="ECO:0000256" key="6">
    <source>
        <dbReference type="ARBA" id="ARBA00037908"/>
    </source>
</evidence>
<dbReference type="SMART" id="SM00829">
    <property type="entry name" value="PKS_ER"/>
    <property type="match status" value="1"/>
</dbReference>
<dbReference type="InterPro" id="IPR013154">
    <property type="entry name" value="ADH-like_N"/>
</dbReference>
<comment type="cofactor">
    <cofactor evidence="1 12">
        <name>Zn(2+)</name>
        <dbReference type="ChEBI" id="CHEBI:29105"/>
    </cofactor>
</comment>
<sequence>MRAVVFEEFGKDAEVRQVADPVPPRDGVVVRVGATGLCRSDWHAWQGHDPDVRLPHIPGHELAGTVEAVGADVTEWRPGDRVTVPFICACGRCASCVRGDHQVCERQEQPGFTHAGSFAEYVALHHADVNLVAVPEGMTDATAASLGCRFATAFRAVADQGRAAAGEWVAVHGCGGVGLSAVMIAAAAGARVVAVDVSPEALALASAFGADVCVDAAEVPDTAAAVREATRGGAHLSLDALGSPTTSAASIASLRRRGRHVQVGLLPGGAHLPMDRVVALELELLGSHGMAAHAYPRMLELVTTGTLRPDRLVTATIGLDEAPSALNAMGSAPGRGVTMIAP</sequence>
<dbReference type="InterPro" id="IPR011032">
    <property type="entry name" value="GroES-like_sf"/>
</dbReference>
<evidence type="ECO:0000256" key="8">
    <source>
        <dbReference type="ARBA" id="ARBA00039102"/>
    </source>
</evidence>
<evidence type="ECO:0000256" key="9">
    <source>
        <dbReference type="ARBA" id="ARBA00039387"/>
    </source>
</evidence>
<keyword evidence="15" id="KW-1185">Reference proteome</keyword>
<dbReference type="SUPFAM" id="SSF51735">
    <property type="entry name" value="NAD(P)-binding Rossmann-fold domains"/>
    <property type="match status" value="1"/>
</dbReference>
<dbReference type="PROSITE" id="PS00059">
    <property type="entry name" value="ADH_ZINC"/>
    <property type="match status" value="1"/>
</dbReference>
<comment type="catalytic activity">
    <reaction evidence="11">
        <text>2-deoxy-scyllo-inosamine + NADP(+) = 3-amino-2,3-dideoxy-scyllo-inosose + NADPH + H(+)</text>
        <dbReference type="Rhea" id="RHEA:33879"/>
        <dbReference type="ChEBI" id="CHEBI:15378"/>
        <dbReference type="ChEBI" id="CHEBI:57783"/>
        <dbReference type="ChEBI" id="CHEBI:58349"/>
        <dbReference type="ChEBI" id="CHEBI:65002"/>
        <dbReference type="ChEBI" id="CHEBI:65003"/>
        <dbReference type="EC" id="1.1.1.329"/>
    </reaction>
</comment>
<evidence type="ECO:0000313" key="15">
    <source>
        <dbReference type="Proteomes" id="UP001354931"/>
    </source>
</evidence>
<keyword evidence="4" id="KW-0560">Oxidoreductase</keyword>
<evidence type="ECO:0000256" key="2">
    <source>
        <dbReference type="ARBA" id="ARBA00022723"/>
    </source>
</evidence>
<dbReference type="PANTHER" id="PTHR43401:SF5">
    <property type="entry name" value="ALCOHOL DEHYDROGENASE-RELATED"/>
    <property type="match status" value="1"/>
</dbReference>
<dbReference type="InterPro" id="IPR013149">
    <property type="entry name" value="ADH-like_C"/>
</dbReference>
<evidence type="ECO:0000256" key="1">
    <source>
        <dbReference type="ARBA" id="ARBA00001947"/>
    </source>
</evidence>
<accession>A0ABU6FJZ8</accession>
<dbReference type="InterPro" id="IPR050129">
    <property type="entry name" value="Zn_alcohol_dh"/>
</dbReference>
<evidence type="ECO:0000256" key="3">
    <source>
        <dbReference type="ARBA" id="ARBA00022833"/>
    </source>
</evidence>
<comment type="pathway">
    <text evidence="6">Metabolic intermediate biosynthesis; 2-deoxystreptamine biosynthesis; 2-deoxystreptamine from D-glucose 6-phosphate: step 3/4.</text>
</comment>
<dbReference type="CDD" id="cd08260">
    <property type="entry name" value="Zn_ADH6"/>
    <property type="match status" value="1"/>
</dbReference>
<evidence type="ECO:0000256" key="5">
    <source>
        <dbReference type="ARBA" id="ARBA00037678"/>
    </source>
</evidence>
<evidence type="ECO:0000313" key="14">
    <source>
        <dbReference type="EMBL" id="MEB8343813.1"/>
    </source>
</evidence>
<dbReference type="Pfam" id="PF00107">
    <property type="entry name" value="ADH_zinc_N"/>
    <property type="match status" value="1"/>
</dbReference>
<dbReference type="InterPro" id="IPR020843">
    <property type="entry name" value="ER"/>
</dbReference>
<evidence type="ECO:0000256" key="4">
    <source>
        <dbReference type="ARBA" id="ARBA00023002"/>
    </source>
</evidence>
<name>A0ABU6FJZ8_9ACTN</name>
<dbReference type="Proteomes" id="UP001354931">
    <property type="component" value="Unassembled WGS sequence"/>
</dbReference>
<dbReference type="SUPFAM" id="SSF50129">
    <property type="entry name" value="GroES-like"/>
    <property type="match status" value="1"/>
</dbReference>
<evidence type="ECO:0000256" key="12">
    <source>
        <dbReference type="RuleBase" id="RU361277"/>
    </source>
</evidence>
<dbReference type="PANTHER" id="PTHR43401">
    <property type="entry name" value="L-THREONINE 3-DEHYDROGENASE"/>
    <property type="match status" value="1"/>
</dbReference>
<gene>
    <name evidence="14" type="ORF">OKJ99_40660</name>
</gene>
<feature type="domain" description="Enoyl reductase (ER)" evidence="13">
    <location>
        <begin position="10"/>
        <end position="340"/>
    </location>
</feature>